<name>A0A167TYD2_9AGAM</name>
<reference evidence="1" key="1">
    <citation type="journal article" date="2016" name="Mol. Biol. Evol.">
        <title>Comparative Genomics of Early-Diverging Mushroom-Forming Fungi Provides Insights into the Origins of Lignocellulose Decay Capabilities.</title>
        <authorList>
            <person name="Nagy L.G."/>
            <person name="Riley R."/>
            <person name="Tritt A."/>
            <person name="Adam C."/>
            <person name="Daum C."/>
            <person name="Floudas D."/>
            <person name="Sun H."/>
            <person name="Yadav J.S."/>
            <person name="Pangilinan J."/>
            <person name="Larsson K.H."/>
            <person name="Matsuura K."/>
            <person name="Barry K."/>
            <person name="Labutti K."/>
            <person name="Kuo R."/>
            <person name="Ohm R.A."/>
            <person name="Bhattacharya S.S."/>
            <person name="Shirouzu T."/>
            <person name="Yoshinaga Y."/>
            <person name="Martin F.M."/>
            <person name="Grigoriev I.V."/>
            <person name="Hibbett D.S."/>
        </authorList>
    </citation>
    <scope>NUCLEOTIDE SEQUENCE [LARGE SCALE GENOMIC DNA]</scope>
    <source>
        <strain evidence="1">CBS 109695</strain>
    </source>
</reference>
<accession>A0A167TYD2</accession>
<organism evidence="1">
    <name type="scientific">Athelia psychrophila</name>
    <dbReference type="NCBI Taxonomy" id="1759441"/>
    <lineage>
        <taxon>Eukaryota</taxon>
        <taxon>Fungi</taxon>
        <taxon>Dikarya</taxon>
        <taxon>Basidiomycota</taxon>
        <taxon>Agaricomycotina</taxon>
        <taxon>Agaricomycetes</taxon>
        <taxon>Agaricomycetidae</taxon>
        <taxon>Atheliales</taxon>
        <taxon>Atheliaceae</taxon>
        <taxon>Athelia</taxon>
    </lineage>
</organism>
<gene>
    <name evidence="1" type="ORF">FIBSPDRAFT_915324</name>
</gene>
<dbReference type="AlphaFoldDB" id="A0A167TYD2"/>
<dbReference type="EMBL" id="KV418079">
    <property type="protein sequence ID" value="KZP03404.1"/>
    <property type="molecule type" value="Genomic_DNA"/>
</dbReference>
<dbReference type="OrthoDB" id="1733326at2759"/>
<dbReference type="PANTHER" id="PTHR33626">
    <property type="entry name" value="ZGC:158463"/>
    <property type="match status" value="1"/>
</dbReference>
<proteinExistence type="predicted"/>
<evidence type="ECO:0000313" key="1">
    <source>
        <dbReference type="EMBL" id="KZP03404.1"/>
    </source>
</evidence>
<dbReference type="PANTHER" id="PTHR33626:SF2">
    <property type="match status" value="1"/>
</dbReference>
<sequence length="143" mass="15418">MCRSAPYEKSKSLGSGGSMVARLKLKGIDGRAPPGPGRLLLVSGFLEGLSASVMPLDVLGRTRATLTEPASLGNLVKLCRAGDRALQLLLFNEEFLVSVSHQLALITSLPFVHTARRYYRLNGLVRSPDWLWGAGDGTLLLRS</sequence>
<protein>
    <submittedName>
        <fullName evidence="1">Uncharacterized protein</fullName>
    </submittedName>
</protein>